<accession>A0ABY9DVC8</accession>
<keyword evidence="4 6" id="KW-1133">Transmembrane helix</keyword>
<evidence type="ECO:0000256" key="1">
    <source>
        <dbReference type="ARBA" id="ARBA00004141"/>
    </source>
</evidence>
<dbReference type="EMBL" id="CP126665">
    <property type="protein sequence ID" value="WKA11377.1"/>
    <property type="molecule type" value="Genomic_DNA"/>
</dbReference>
<feature type="transmembrane region" description="Helical" evidence="6">
    <location>
        <begin position="69"/>
        <end position="91"/>
    </location>
</feature>
<gene>
    <name evidence="7" type="ORF">VitviT2T_028880</name>
</gene>
<evidence type="ECO:0000256" key="6">
    <source>
        <dbReference type="SAM" id="Phobius"/>
    </source>
</evidence>
<organism evidence="7 8">
    <name type="scientific">Vitis vinifera</name>
    <name type="common">Grape</name>
    <dbReference type="NCBI Taxonomy" id="29760"/>
    <lineage>
        <taxon>Eukaryota</taxon>
        <taxon>Viridiplantae</taxon>
        <taxon>Streptophyta</taxon>
        <taxon>Embryophyta</taxon>
        <taxon>Tracheophyta</taxon>
        <taxon>Spermatophyta</taxon>
        <taxon>Magnoliopsida</taxon>
        <taxon>eudicotyledons</taxon>
        <taxon>Gunneridae</taxon>
        <taxon>Pentapetalae</taxon>
        <taxon>rosids</taxon>
        <taxon>Vitales</taxon>
        <taxon>Vitaceae</taxon>
        <taxon>Viteae</taxon>
        <taxon>Vitis</taxon>
    </lineage>
</organism>
<keyword evidence="5 6" id="KW-0472">Membrane</keyword>
<dbReference type="PANTHER" id="PTHR11654">
    <property type="entry name" value="OLIGOPEPTIDE TRANSPORTER-RELATED"/>
    <property type="match status" value="1"/>
</dbReference>
<keyword evidence="3 6" id="KW-0812">Transmembrane</keyword>
<proteinExistence type="inferred from homology"/>
<evidence type="ECO:0008006" key="9">
    <source>
        <dbReference type="Google" id="ProtNLM"/>
    </source>
</evidence>
<name>A0ABY9DVC8_VITVI</name>
<keyword evidence="8" id="KW-1185">Reference proteome</keyword>
<evidence type="ECO:0000256" key="5">
    <source>
        <dbReference type="ARBA" id="ARBA00023136"/>
    </source>
</evidence>
<protein>
    <recommendedName>
        <fullName evidence="9">Protein NRT1/ PTR family 5.10</fullName>
    </recommendedName>
</protein>
<dbReference type="InterPro" id="IPR036259">
    <property type="entry name" value="MFS_trans_sf"/>
</dbReference>
<evidence type="ECO:0000313" key="8">
    <source>
        <dbReference type="Proteomes" id="UP001227230"/>
    </source>
</evidence>
<evidence type="ECO:0000256" key="2">
    <source>
        <dbReference type="ARBA" id="ARBA00005982"/>
    </source>
</evidence>
<evidence type="ECO:0000313" key="7">
    <source>
        <dbReference type="EMBL" id="WKA11377.1"/>
    </source>
</evidence>
<dbReference type="Gene3D" id="1.20.1250.20">
    <property type="entry name" value="MFS general substrate transporter like domains"/>
    <property type="match status" value="1"/>
</dbReference>
<evidence type="ECO:0000256" key="4">
    <source>
        <dbReference type="ARBA" id="ARBA00022989"/>
    </source>
</evidence>
<dbReference type="InterPro" id="IPR000109">
    <property type="entry name" value="POT_fam"/>
</dbReference>
<feature type="transmembrane region" description="Helical" evidence="6">
    <location>
        <begin position="20"/>
        <end position="38"/>
    </location>
</feature>
<dbReference type="Proteomes" id="UP001227230">
    <property type="component" value="Chromosome 18"/>
</dbReference>
<reference evidence="7 8" key="1">
    <citation type="journal article" date="2023" name="Hortic Res">
        <title>The complete reference genome for grapevine (Vitis vinifera L.) genetics and breeding.</title>
        <authorList>
            <person name="Shi X."/>
            <person name="Cao S."/>
            <person name="Wang X."/>
            <person name="Huang S."/>
            <person name="Wang Y."/>
            <person name="Liu Z."/>
            <person name="Liu W."/>
            <person name="Leng X."/>
            <person name="Peng Y."/>
            <person name="Wang N."/>
            <person name="Wang Y."/>
            <person name="Ma Z."/>
            <person name="Xu X."/>
            <person name="Zhang F."/>
            <person name="Xue H."/>
            <person name="Zhong H."/>
            <person name="Wang Y."/>
            <person name="Zhang K."/>
            <person name="Velt A."/>
            <person name="Avia K."/>
            <person name="Holtgrawe D."/>
            <person name="Grimplet J."/>
            <person name="Matus J.T."/>
            <person name="Ware D."/>
            <person name="Wu X."/>
            <person name="Wang H."/>
            <person name="Liu C."/>
            <person name="Fang Y."/>
            <person name="Rustenholz C."/>
            <person name="Cheng Z."/>
            <person name="Xiao H."/>
            <person name="Zhou Y."/>
        </authorList>
    </citation>
    <scope>NUCLEOTIDE SEQUENCE [LARGE SCALE GENOMIC DNA]</scope>
    <source>
        <strain evidence="8">cv. Pinot noir / PN40024</strain>
        <tissue evidence="7">Leaf</tissue>
    </source>
</reference>
<sequence length="146" mass="16497">MLPSLIAYQSQNVDYFTSYSPPQLQIILFFFSLYLVAVGQGGHKPCTQAFGANQFDGQNLEECKSKRSFFNWWLFGVSTGTSVTYLIVSYIEDNFNWGLGFGIPYIVMVAALLVFLLGTRTYWFTIKGNGESPFVRIGKVFVEARP</sequence>
<dbReference type="Pfam" id="PF00854">
    <property type="entry name" value="PTR2"/>
    <property type="match status" value="1"/>
</dbReference>
<evidence type="ECO:0000256" key="3">
    <source>
        <dbReference type="ARBA" id="ARBA00022692"/>
    </source>
</evidence>
<feature type="transmembrane region" description="Helical" evidence="6">
    <location>
        <begin position="97"/>
        <end position="117"/>
    </location>
</feature>
<comment type="similarity">
    <text evidence="2">Belongs to the major facilitator superfamily. Proton-dependent oligopeptide transporter (POT/PTR) (TC 2.A.17) family.</text>
</comment>
<comment type="subcellular location">
    <subcellularLocation>
        <location evidence="1">Membrane</location>
        <topology evidence="1">Multi-pass membrane protein</topology>
    </subcellularLocation>
</comment>
<dbReference type="SUPFAM" id="SSF103473">
    <property type="entry name" value="MFS general substrate transporter"/>
    <property type="match status" value="1"/>
</dbReference>